<protein>
    <submittedName>
        <fullName evidence="1">Uncharacterized protein</fullName>
    </submittedName>
</protein>
<evidence type="ECO:0000313" key="1">
    <source>
        <dbReference type="EMBL" id="MBB4099448.1"/>
    </source>
</evidence>
<proteinExistence type="predicted"/>
<accession>A0A7W6JTT7</accession>
<dbReference type="EMBL" id="JACIEH010000002">
    <property type="protein sequence ID" value="MBB4099448.1"/>
    <property type="molecule type" value="Genomic_DNA"/>
</dbReference>
<evidence type="ECO:0000313" key="2">
    <source>
        <dbReference type="Proteomes" id="UP000557392"/>
    </source>
</evidence>
<name>A0A7W6JTT7_9SPHN</name>
<reference evidence="1 2" key="1">
    <citation type="submission" date="2020-08" db="EMBL/GenBank/DDBJ databases">
        <title>Genomic Encyclopedia of Type Strains, Phase IV (KMG-IV): sequencing the most valuable type-strain genomes for metagenomic binning, comparative biology and taxonomic classification.</title>
        <authorList>
            <person name="Goeker M."/>
        </authorList>
    </citation>
    <scope>NUCLEOTIDE SEQUENCE [LARGE SCALE GENOMIC DNA]</scope>
    <source>
        <strain evidence="1 2">DSM 101806</strain>
    </source>
</reference>
<dbReference type="Proteomes" id="UP000557392">
    <property type="component" value="Unassembled WGS sequence"/>
</dbReference>
<dbReference type="AlphaFoldDB" id="A0A7W6JTT7"/>
<organism evidence="1 2">
    <name type="scientific">Sphingomonas kyeonggiensis</name>
    <dbReference type="NCBI Taxonomy" id="1268553"/>
    <lineage>
        <taxon>Bacteria</taxon>
        <taxon>Pseudomonadati</taxon>
        <taxon>Pseudomonadota</taxon>
        <taxon>Alphaproteobacteria</taxon>
        <taxon>Sphingomonadales</taxon>
        <taxon>Sphingomonadaceae</taxon>
        <taxon>Sphingomonas</taxon>
    </lineage>
</organism>
<sequence length="37" mass="4244">MRDAELKILASDDLLKSGWARFTRWLDERLGVPDAPT</sequence>
<gene>
    <name evidence="1" type="ORF">GGR46_003012</name>
</gene>
<comment type="caution">
    <text evidence="1">The sequence shown here is derived from an EMBL/GenBank/DDBJ whole genome shotgun (WGS) entry which is preliminary data.</text>
</comment>
<keyword evidence="2" id="KW-1185">Reference proteome</keyword>